<dbReference type="RefSeq" id="WP_142935117.1">
    <property type="nucleotide sequence ID" value="NZ_ML660172.1"/>
</dbReference>
<dbReference type="OrthoDB" id="7068231at2"/>
<keyword evidence="1" id="KW-0472">Membrane</keyword>
<gene>
    <name evidence="2" type="ORF">FLL46_25710</name>
</gene>
<keyword evidence="1" id="KW-1133">Transmembrane helix</keyword>
<accession>A0A545TWF1</accession>
<dbReference type="InterPro" id="IPR021244">
    <property type="entry name" value="DUF2802"/>
</dbReference>
<comment type="caution">
    <text evidence="2">The sequence shown here is derived from an EMBL/GenBank/DDBJ whole genome shotgun (WGS) entry which is preliminary data.</text>
</comment>
<protein>
    <submittedName>
        <fullName evidence="2">DUF2802 domain-containing protein</fullName>
    </submittedName>
</protein>
<name>A0A545TWF1_9GAMM</name>
<keyword evidence="3" id="KW-1185">Reference proteome</keyword>
<dbReference type="AlphaFoldDB" id="A0A545TWF1"/>
<evidence type="ECO:0000313" key="2">
    <source>
        <dbReference type="EMBL" id="TQV81548.1"/>
    </source>
</evidence>
<evidence type="ECO:0000256" key="1">
    <source>
        <dbReference type="SAM" id="Phobius"/>
    </source>
</evidence>
<dbReference type="Proteomes" id="UP000315439">
    <property type="component" value="Unassembled WGS sequence"/>
</dbReference>
<sequence length="139" mass="15534">MNNWPFQITTDISLVSVGLLCAFVVCFIGYLKVQTRYRLLVKEVEQLKNEFRAMNSGHLGMGRELKRVFKEIAQVENNHPGAVQGTSEKVYDQAGLLLSRGATIEEVVQSCDIAPAEAELLAIMRHSAPSHNKQFRESA</sequence>
<keyword evidence="1" id="KW-0812">Transmembrane</keyword>
<reference evidence="2 3" key="1">
    <citation type="submission" date="2019-07" db="EMBL/GenBank/DDBJ databases">
        <title>Draft genome for Aliikangiella sp. M105.</title>
        <authorList>
            <person name="Wang G."/>
        </authorList>
    </citation>
    <scope>NUCLEOTIDE SEQUENCE [LARGE SCALE GENOMIC DNA]</scope>
    <source>
        <strain evidence="2 3">M105</strain>
    </source>
</reference>
<proteinExistence type="predicted"/>
<evidence type="ECO:0000313" key="3">
    <source>
        <dbReference type="Proteomes" id="UP000315439"/>
    </source>
</evidence>
<dbReference type="Pfam" id="PF10975">
    <property type="entry name" value="DUF2802"/>
    <property type="match status" value="1"/>
</dbReference>
<organism evidence="2 3">
    <name type="scientific">Aliikangiella coralliicola</name>
    <dbReference type="NCBI Taxonomy" id="2592383"/>
    <lineage>
        <taxon>Bacteria</taxon>
        <taxon>Pseudomonadati</taxon>
        <taxon>Pseudomonadota</taxon>
        <taxon>Gammaproteobacteria</taxon>
        <taxon>Oceanospirillales</taxon>
        <taxon>Pleioneaceae</taxon>
        <taxon>Aliikangiella</taxon>
    </lineage>
</organism>
<dbReference type="EMBL" id="VIKS01000016">
    <property type="protein sequence ID" value="TQV81548.1"/>
    <property type="molecule type" value="Genomic_DNA"/>
</dbReference>
<feature type="transmembrane region" description="Helical" evidence="1">
    <location>
        <begin position="12"/>
        <end position="31"/>
    </location>
</feature>